<dbReference type="PANTHER" id="PTHR46513:SF13">
    <property type="entry name" value="EGF-LIKE DOMAIN-CONTAINING PROTEIN"/>
    <property type="match status" value="1"/>
</dbReference>
<evidence type="ECO:0000313" key="6">
    <source>
        <dbReference type="EMBL" id="CAB3976626.1"/>
    </source>
</evidence>
<evidence type="ECO:0000256" key="4">
    <source>
        <dbReference type="ARBA" id="ARBA00023157"/>
    </source>
</evidence>
<dbReference type="AlphaFoldDB" id="A0A7D9D4X9"/>
<comment type="caution">
    <text evidence="5">Lacks conserved residue(s) required for the propagation of feature annotation.</text>
</comment>
<dbReference type="OrthoDB" id="5982253at2759"/>
<dbReference type="PROSITE" id="PS00010">
    <property type="entry name" value="ASX_HYDROXYL"/>
    <property type="match status" value="1"/>
</dbReference>
<dbReference type="PANTHER" id="PTHR46513">
    <property type="entry name" value="VITELLOGENIN RECEPTOR-LIKE PROTEIN-RELATED-RELATED"/>
    <property type="match status" value="1"/>
</dbReference>
<dbReference type="Gene3D" id="2.10.25.10">
    <property type="entry name" value="Laminin"/>
    <property type="match status" value="1"/>
</dbReference>
<keyword evidence="4" id="KW-1015">Disulfide bond</keyword>
<dbReference type="FunFam" id="2.10.25.10:FF:000038">
    <property type="entry name" value="Fibrillin 2"/>
    <property type="match status" value="1"/>
</dbReference>
<dbReference type="SMART" id="SM00179">
    <property type="entry name" value="EGF_CA"/>
    <property type="match status" value="1"/>
</dbReference>
<dbReference type="PROSITE" id="PS50026">
    <property type="entry name" value="EGF_3"/>
    <property type="match status" value="1"/>
</dbReference>
<dbReference type="InterPro" id="IPR011042">
    <property type="entry name" value="6-blade_b-propeller_TolB-like"/>
</dbReference>
<dbReference type="InterPro" id="IPR000152">
    <property type="entry name" value="EGF-type_Asp/Asn_hydroxyl_site"/>
</dbReference>
<dbReference type="Gene3D" id="2.120.10.30">
    <property type="entry name" value="TolB, C-terminal domain"/>
    <property type="match status" value="1"/>
</dbReference>
<evidence type="ECO:0000256" key="5">
    <source>
        <dbReference type="PROSITE-ProRule" id="PRU00076"/>
    </source>
</evidence>
<evidence type="ECO:0000313" key="7">
    <source>
        <dbReference type="Proteomes" id="UP001152795"/>
    </source>
</evidence>
<dbReference type="PROSITE" id="PS01187">
    <property type="entry name" value="EGF_CA"/>
    <property type="match status" value="1"/>
</dbReference>
<dbReference type="InterPro" id="IPR001881">
    <property type="entry name" value="EGF-like_Ca-bd_dom"/>
</dbReference>
<accession>A0A7D9D4X9</accession>
<dbReference type="InterPro" id="IPR018097">
    <property type="entry name" value="EGF_Ca-bd_CS"/>
</dbReference>
<keyword evidence="2" id="KW-0732">Signal</keyword>
<gene>
    <name evidence="6" type="ORF">PACLA_8A003692</name>
</gene>
<dbReference type="PROSITE" id="PS01186">
    <property type="entry name" value="EGF_2"/>
    <property type="match status" value="1"/>
</dbReference>
<proteinExistence type="predicted"/>
<dbReference type="CDD" id="cd00054">
    <property type="entry name" value="EGF_CA"/>
    <property type="match status" value="1"/>
</dbReference>
<dbReference type="SUPFAM" id="SSF101898">
    <property type="entry name" value="NHL repeat"/>
    <property type="match status" value="1"/>
</dbReference>
<evidence type="ECO:0000256" key="3">
    <source>
        <dbReference type="ARBA" id="ARBA00022737"/>
    </source>
</evidence>
<dbReference type="GO" id="GO:0005509">
    <property type="term" value="F:calcium ion binding"/>
    <property type="evidence" value="ECO:0007669"/>
    <property type="project" value="InterPro"/>
</dbReference>
<sequence length="304" mass="33758">MLCLTELTCKVDAIYYATSSGIKGVFSDGNSTVMIRSESNVKLNYDSSSERLLYYDGDNLISVKLDGSNATAIASLSTILRFAVDHITRKVYYITNLFRNVRSIDLDTGADNPVSSNVGSGVEDLDTDPNNSSLLFAGGNNGDIVRYFLDNGTQEIVYNNNRSPQILSVDSEYEVIYWIDYIAENDSYSLMKTYFNGSTSQVNYYLGTTSSVKIAIGKDDFYVMDSTRRRIDRFDRSTASLQNIFYLSDTAEELTIVQDLDECCDGDQCHGNATCTNTPGSYFCTCKEGYTGNNTHCEGGTHYQ</sequence>
<name>A0A7D9D4X9_PARCT</name>
<dbReference type="Pfam" id="PF07645">
    <property type="entry name" value="EGF_CA"/>
    <property type="match status" value="1"/>
</dbReference>
<dbReference type="InterPro" id="IPR049883">
    <property type="entry name" value="NOTCH1_EGF-like"/>
</dbReference>
<evidence type="ECO:0000256" key="1">
    <source>
        <dbReference type="ARBA" id="ARBA00022536"/>
    </source>
</evidence>
<dbReference type="InterPro" id="IPR000742">
    <property type="entry name" value="EGF"/>
</dbReference>
<dbReference type="InterPro" id="IPR050778">
    <property type="entry name" value="Cueball_EGF_LRP_Nidogen"/>
</dbReference>
<protein>
    <submittedName>
        <fullName evidence="6">Pro-epidermal growth factor</fullName>
    </submittedName>
</protein>
<organism evidence="6 7">
    <name type="scientific">Paramuricea clavata</name>
    <name type="common">Red gorgonian</name>
    <name type="synonym">Violescent sea-whip</name>
    <dbReference type="NCBI Taxonomy" id="317549"/>
    <lineage>
        <taxon>Eukaryota</taxon>
        <taxon>Metazoa</taxon>
        <taxon>Cnidaria</taxon>
        <taxon>Anthozoa</taxon>
        <taxon>Octocorallia</taxon>
        <taxon>Malacalcyonacea</taxon>
        <taxon>Plexauridae</taxon>
        <taxon>Paramuricea</taxon>
    </lineage>
</organism>
<reference evidence="6" key="1">
    <citation type="submission" date="2020-04" db="EMBL/GenBank/DDBJ databases">
        <authorList>
            <person name="Alioto T."/>
            <person name="Alioto T."/>
            <person name="Gomez Garrido J."/>
        </authorList>
    </citation>
    <scope>NUCLEOTIDE SEQUENCE</scope>
    <source>
        <strain evidence="6">A484AB</strain>
    </source>
</reference>
<dbReference type="Proteomes" id="UP001152795">
    <property type="component" value="Unassembled WGS sequence"/>
</dbReference>
<evidence type="ECO:0000256" key="2">
    <source>
        <dbReference type="ARBA" id="ARBA00022729"/>
    </source>
</evidence>
<dbReference type="SUPFAM" id="SSF57196">
    <property type="entry name" value="EGF/Laminin"/>
    <property type="match status" value="1"/>
</dbReference>
<dbReference type="EMBL" id="CACRXK020000005">
    <property type="protein sequence ID" value="CAB3976626.1"/>
    <property type="molecule type" value="Genomic_DNA"/>
</dbReference>
<comment type="caution">
    <text evidence="6">The sequence shown here is derived from an EMBL/GenBank/DDBJ whole genome shotgun (WGS) entry which is preliminary data.</text>
</comment>
<keyword evidence="3" id="KW-0677">Repeat</keyword>
<keyword evidence="7" id="KW-1185">Reference proteome</keyword>
<keyword evidence="1 5" id="KW-0245">EGF-like domain</keyword>